<keyword evidence="8" id="KW-1185">Reference proteome</keyword>
<evidence type="ECO:0000256" key="4">
    <source>
        <dbReference type="PROSITE-ProRule" id="PRU00401"/>
    </source>
</evidence>
<dbReference type="InterPro" id="IPR004018">
    <property type="entry name" value="RPEL_repeat"/>
</dbReference>
<comment type="caution">
    <text evidence="5">The sequence shown here is derived from an EMBL/GenBank/DDBJ whole genome shotgun (WGS) entry which is preliminary data.</text>
</comment>
<dbReference type="InterPro" id="IPR036361">
    <property type="entry name" value="SAP_dom_sf"/>
</dbReference>
<organism evidence="5 7">
    <name type="scientific">Rotaria sordida</name>
    <dbReference type="NCBI Taxonomy" id="392033"/>
    <lineage>
        <taxon>Eukaryota</taxon>
        <taxon>Metazoa</taxon>
        <taxon>Spiralia</taxon>
        <taxon>Gnathifera</taxon>
        <taxon>Rotifera</taxon>
        <taxon>Eurotatoria</taxon>
        <taxon>Bdelloidea</taxon>
        <taxon>Philodinida</taxon>
        <taxon>Philodinidae</taxon>
        <taxon>Rotaria</taxon>
    </lineage>
</organism>
<dbReference type="Gene3D" id="1.10.720.30">
    <property type="entry name" value="SAP domain"/>
    <property type="match status" value="1"/>
</dbReference>
<proteinExistence type="predicted"/>
<sequence length="386" mass="43331">MCAYNMSNLSLKRKLDSSNEISSVPSRSKLLNDKLSRRPDRHQLVEQGILHDSQCAPSLQHAEHALKRARLADELNNRLVNRPGPLDLIQHKILHIDTNEYPNLEQAIQGGQIPFKTAASHRRPLIFHEYTGSPISSKPKVTKIDSLSSSSNAHQIRLAQQQLLLELTSNKQDEQQSSSSLLHKKTLEQMTLAELRDLCKQCQIPSSHANKTKLIERIKQIQNKFNDQDVSVSKVNSNELSNADIIASLEISDLNEEGVEPLSPSELDEILKYFPTTSISQGEEDEEGKSSNVFVDFDFQNSLIDSQTINNDDLFVQMLLDNDYSSSSTTETTFDDLFLSDLLTSSSSSLSLSLPRITSIDEFDAFLRDFTLNLSSHQHEVSTPIS</sequence>
<dbReference type="SUPFAM" id="SSF68906">
    <property type="entry name" value="SAP domain"/>
    <property type="match status" value="1"/>
</dbReference>
<comment type="subcellular location">
    <subcellularLocation>
        <location evidence="1">Nucleus</location>
    </subcellularLocation>
</comment>
<evidence type="ECO:0000256" key="2">
    <source>
        <dbReference type="ARBA" id="ARBA00022737"/>
    </source>
</evidence>
<name>A0A813XG97_9BILA</name>
<dbReference type="Pfam" id="PF02755">
    <property type="entry name" value="RPEL"/>
    <property type="match status" value="1"/>
</dbReference>
<dbReference type="GO" id="GO:0005634">
    <property type="term" value="C:nucleus"/>
    <property type="evidence" value="ECO:0007669"/>
    <property type="project" value="UniProtKB-SubCell"/>
</dbReference>
<keyword evidence="3" id="KW-0539">Nucleus</keyword>
<dbReference type="GO" id="GO:0045944">
    <property type="term" value="P:positive regulation of transcription by RNA polymerase II"/>
    <property type="evidence" value="ECO:0007669"/>
    <property type="project" value="TreeGrafter"/>
</dbReference>
<dbReference type="Proteomes" id="UP000663870">
    <property type="component" value="Unassembled WGS sequence"/>
</dbReference>
<reference evidence="5" key="1">
    <citation type="submission" date="2021-02" db="EMBL/GenBank/DDBJ databases">
        <authorList>
            <person name="Nowell W R."/>
        </authorList>
    </citation>
    <scope>NUCLEOTIDE SEQUENCE</scope>
</reference>
<dbReference type="Gene3D" id="6.10.150.10">
    <property type="match status" value="1"/>
</dbReference>
<dbReference type="AlphaFoldDB" id="A0A813XG97"/>
<dbReference type="Proteomes" id="UP000663854">
    <property type="component" value="Unassembled WGS sequence"/>
</dbReference>
<dbReference type="PANTHER" id="PTHR22793:SF12">
    <property type="entry name" value="MYOCARDIN-RELATED TRANSCRIPTION FACTOR, ISOFORM H"/>
    <property type="match status" value="1"/>
</dbReference>
<dbReference type="GO" id="GO:0003713">
    <property type="term" value="F:transcription coactivator activity"/>
    <property type="evidence" value="ECO:0007669"/>
    <property type="project" value="TreeGrafter"/>
</dbReference>
<gene>
    <name evidence="6" type="ORF">JXQ802_LOCUS15197</name>
    <name evidence="5" type="ORF">PYM288_LOCUS7981</name>
</gene>
<dbReference type="PANTHER" id="PTHR22793">
    <property type="entry name" value="MYOCARDIN-RELATED TRANSCRIPTION FACTOR-RELATED"/>
    <property type="match status" value="1"/>
</dbReference>
<dbReference type="PROSITE" id="PS51073">
    <property type="entry name" value="RPEL"/>
    <property type="match status" value="1"/>
</dbReference>
<accession>A0A813XG97</accession>
<protein>
    <recommendedName>
        <fullName evidence="9">SAP domain-containing protein</fullName>
    </recommendedName>
</protein>
<evidence type="ECO:0000313" key="7">
    <source>
        <dbReference type="Proteomes" id="UP000663854"/>
    </source>
</evidence>
<evidence type="ECO:0000313" key="6">
    <source>
        <dbReference type="EMBL" id="CAF1021669.1"/>
    </source>
</evidence>
<evidence type="ECO:0008006" key="9">
    <source>
        <dbReference type="Google" id="ProtNLM"/>
    </source>
</evidence>
<evidence type="ECO:0000256" key="3">
    <source>
        <dbReference type="ARBA" id="ARBA00023242"/>
    </source>
</evidence>
<dbReference type="SMART" id="SM00707">
    <property type="entry name" value="RPEL"/>
    <property type="match status" value="2"/>
</dbReference>
<evidence type="ECO:0000313" key="5">
    <source>
        <dbReference type="EMBL" id="CAF0869683.1"/>
    </source>
</evidence>
<dbReference type="EMBL" id="CAJNOH010000102">
    <property type="protein sequence ID" value="CAF0869683.1"/>
    <property type="molecule type" value="Genomic_DNA"/>
</dbReference>
<dbReference type="EMBL" id="CAJNOL010000351">
    <property type="protein sequence ID" value="CAF1021669.1"/>
    <property type="molecule type" value="Genomic_DNA"/>
</dbReference>
<keyword evidence="2" id="KW-0677">Repeat</keyword>
<feature type="repeat" description="RPEL" evidence="4">
    <location>
        <begin position="29"/>
        <end position="54"/>
    </location>
</feature>
<evidence type="ECO:0000256" key="1">
    <source>
        <dbReference type="ARBA" id="ARBA00004123"/>
    </source>
</evidence>
<evidence type="ECO:0000313" key="8">
    <source>
        <dbReference type="Proteomes" id="UP000663870"/>
    </source>
</evidence>
<dbReference type="InterPro" id="IPR043451">
    <property type="entry name" value="Myocardin-like"/>
</dbReference>